<dbReference type="Proteomes" id="UP001231189">
    <property type="component" value="Unassembled WGS sequence"/>
</dbReference>
<comment type="caution">
    <text evidence="1">The sequence shown here is derived from an EMBL/GenBank/DDBJ whole genome shotgun (WGS) entry which is preliminary data.</text>
</comment>
<reference evidence="1" key="1">
    <citation type="submission" date="2023-07" db="EMBL/GenBank/DDBJ databases">
        <title>A chromosome-level genome assembly of Lolium multiflorum.</title>
        <authorList>
            <person name="Chen Y."/>
            <person name="Copetti D."/>
            <person name="Kolliker R."/>
            <person name="Studer B."/>
        </authorList>
    </citation>
    <scope>NUCLEOTIDE SEQUENCE</scope>
    <source>
        <strain evidence="1">02402/16</strain>
        <tissue evidence="1">Leaf</tissue>
    </source>
</reference>
<organism evidence="1 2">
    <name type="scientific">Lolium multiflorum</name>
    <name type="common">Italian ryegrass</name>
    <name type="synonym">Lolium perenne subsp. multiflorum</name>
    <dbReference type="NCBI Taxonomy" id="4521"/>
    <lineage>
        <taxon>Eukaryota</taxon>
        <taxon>Viridiplantae</taxon>
        <taxon>Streptophyta</taxon>
        <taxon>Embryophyta</taxon>
        <taxon>Tracheophyta</taxon>
        <taxon>Spermatophyta</taxon>
        <taxon>Magnoliopsida</taxon>
        <taxon>Liliopsida</taxon>
        <taxon>Poales</taxon>
        <taxon>Poaceae</taxon>
        <taxon>BOP clade</taxon>
        <taxon>Pooideae</taxon>
        <taxon>Poodae</taxon>
        <taxon>Poeae</taxon>
        <taxon>Poeae Chloroplast Group 2 (Poeae type)</taxon>
        <taxon>Loliodinae</taxon>
        <taxon>Loliinae</taxon>
        <taxon>Lolium</taxon>
    </lineage>
</organism>
<evidence type="ECO:0000313" key="2">
    <source>
        <dbReference type="Proteomes" id="UP001231189"/>
    </source>
</evidence>
<proteinExistence type="predicted"/>
<name>A0AAD8V9C1_LOLMU</name>
<gene>
    <name evidence="1" type="ORF">QYE76_017649</name>
</gene>
<protein>
    <submittedName>
        <fullName evidence="1">Uncharacterized protein</fullName>
    </submittedName>
</protein>
<accession>A0AAD8V9C1</accession>
<dbReference type="AlphaFoldDB" id="A0AAD8V9C1"/>
<dbReference type="EMBL" id="JAUUTY010000624">
    <property type="protein sequence ID" value="KAK1597814.1"/>
    <property type="molecule type" value="Genomic_DNA"/>
</dbReference>
<sequence length="122" mass="13416">MHCQDTTRCNGIQCSAIWYNEAVHDGALHDTVRCNNDPRQCNAVQQGSARLVHCQDTARCKSDSRQCNVYKKENARAMHCQDTARCKGIQGSASWNNKAVHYGALPRHRAGAKATQGSATEA</sequence>
<keyword evidence="2" id="KW-1185">Reference proteome</keyword>
<evidence type="ECO:0000313" key="1">
    <source>
        <dbReference type="EMBL" id="KAK1597814.1"/>
    </source>
</evidence>